<keyword evidence="10 19" id="KW-0547">Nucleotide-binding</keyword>
<feature type="domain" description="CoA carboxyltransferase C-terminal" evidence="22">
    <location>
        <begin position="295"/>
        <end position="548"/>
    </location>
</feature>
<dbReference type="GO" id="GO:0006633">
    <property type="term" value="P:fatty acid biosynthetic process"/>
    <property type="evidence" value="ECO:0007669"/>
    <property type="project" value="UniProtKB-KW"/>
</dbReference>
<evidence type="ECO:0000256" key="1">
    <source>
        <dbReference type="ARBA" id="ARBA00004496"/>
    </source>
</evidence>
<dbReference type="EMBL" id="QMAP01000010">
    <property type="protein sequence ID" value="RXI46620.1"/>
    <property type="molecule type" value="Genomic_DNA"/>
</dbReference>
<keyword evidence="13 20" id="KW-0862">Zinc</keyword>
<comment type="similarity">
    <text evidence="19">Belongs to the AccA family.</text>
</comment>
<dbReference type="HAMAP" id="MF_01395">
    <property type="entry name" value="AcetylCoA_CT_beta"/>
    <property type="match status" value="1"/>
</dbReference>
<evidence type="ECO:0000256" key="16">
    <source>
        <dbReference type="ARBA" id="ARBA00023160"/>
    </source>
</evidence>
<dbReference type="GO" id="GO:0008270">
    <property type="term" value="F:zinc ion binding"/>
    <property type="evidence" value="ECO:0007669"/>
    <property type="project" value="UniProtKB-UniRule"/>
</dbReference>
<dbReference type="SMR" id="A0A4Q0VB03"/>
<evidence type="ECO:0000259" key="21">
    <source>
        <dbReference type="PROSITE" id="PS50980"/>
    </source>
</evidence>
<dbReference type="Pfam" id="PF03255">
    <property type="entry name" value="ACCA"/>
    <property type="match status" value="1"/>
</dbReference>
<dbReference type="Proteomes" id="UP000290921">
    <property type="component" value="Unassembled WGS sequence"/>
</dbReference>
<evidence type="ECO:0000256" key="6">
    <source>
        <dbReference type="ARBA" id="ARBA00022490"/>
    </source>
</evidence>
<keyword evidence="7 19" id="KW-0444">Lipid biosynthesis</keyword>
<proteinExistence type="inferred from homology"/>
<feature type="domain" description="CoA carboxyltransferase N-terminal" evidence="21">
    <location>
        <begin position="35"/>
        <end position="301"/>
    </location>
</feature>
<comment type="similarity">
    <text evidence="4">In the N-terminal section; belongs to the AccD/PCCB family.</text>
</comment>
<dbReference type="NCBIfam" id="TIGR00515">
    <property type="entry name" value="accD"/>
    <property type="match status" value="1"/>
</dbReference>
<comment type="caution">
    <text evidence="23">The sequence shown here is derived from an EMBL/GenBank/DDBJ whole genome shotgun (WGS) entry which is preliminary data.</text>
</comment>
<dbReference type="NCBIfam" id="NF004344">
    <property type="entry name" value="PRK05724.1"/>
    <property type="match status" value="1"/>
</dbReference>
<dbReference type="UniPathway" id="UPA00655">
    <property type="reaction ID" value="UER00711"/>
</dbReference>
<keyword evidence="16 19" id="KW-0275">Fatty acid biosynthesis</keyword>
<dbReference type="NCBIfam" id="TIGR00513">
    <property type="entry name" value="accA"/>
    <property type="match status" value="1"/>
</dbReference>
<dbReference type="GO" id="GO:0016743">
    <property type="term" value="F:carboxyl- or carbamoyltransferase activity"/>
    <property type="evidence" value="ECO:0007669"/>
    <property type="project" value="UniProtKB-UniRule"/>
</dbReference>
<evidence type="ECO:0000256" key="9">
    <source>
        <dbReference type="ARBA" id="ARBA00022723"/>
    </source>
</evidence>
<evidence type="ECO:0000256" key="2">
    <source>
        <dbReference type="ARBA" id="ARBA00004956"/>
    </source>
</evidence>
<evidence type="ECO:0000313" key="23">
    <source>
        <dbReference type="EMBL" id="RXI46620.1"/>
    </source>
</evidence>
<feature type="binding site" evidence="20">
    <location>
        <position position="61"/>
    </location>
    <ligand>
        <name>Zn(2+)</name>
        <dbReference type="ChEBI" id="CHEBI:29105"/>
    </ligand>
</feature>
<organism evidence="23 24">
    <name type="scientific">Clostridium tetani</name>
    <dbReference type="NCBI Taxonomy" id="1513"/>
    <lineage>
        <taxon>Bacteria</taxon>
        <taxon>Bacillati</taxon>
        <taxon>Bacillota</taxon>
        <taxon>Clostridia</taxon>
        <taxon>Eubacteriales</taxon>
        <taxon>Clostridiaceae</taxon>
        <taxon>Clostridium</taxon>
    </lineage>
</organism>
<dbReference type="GO" id="GO:2001295">
    <property type="term" value="P:malonyl-CoA biosynthetic process"/>
    <property type="evidence" value="ECO:0007669"/>
    <property type="project" value="UniProtKB-UniRule"/>
</dbReference>
<dbReference type="Gene3D" id="3.90.226.10">
    <property type="entry name" value="2-enoyl-CoA Hydratase, Chain A, domain 1"/>
    <property type="match status" value="2"/>
</dbReference>
<protein>
    <recommendedName>
        <fullName evidence="19 20">Multifunctional fusion protein</fullName>
    </recommendedName>
    <domain>
        <recommendedName>
            <fullName evidence="19">Acetyl-coenzyme A carboxylase carboxyl transferase subunit alpha</fullName>
            <shortName evidence="19">ACCase subunit alpha</shortName>
            <shortName evidence="19">Acetyl-CoA carboxylase carboxyltransferase subunit alpha</shortName>
            <ecNumber evidence="19">2.1.3.15</ecNumber>
        </recommendedName>
    </domain>
    <domain>
        <recommendedName>
            <fullName evidence="20">Acetyl-coenzyme A carboxylase carboxyl transferase subunit beta</fullName>
            <shortName evidence="20">ACCase subunit beta</shortName>
            <shortName evidence="20">Acetyl-CoA carboxylase carboxyltransferase subunit beta</shortName>
        </recommendedName>
    </domain>
</protein>
<evidence type="ECO:0000256" key="15">
    <source>
        <dbReference type="ARBA" id="ARBA00023098"/>
    </source>
</evidence>
<dbReference type="InterPro" id="IPR029045">
    <property type="entry name" value="ClpP/crotonase-like_dom_sf"/>
</dbReference>
<dbReference type="InterPro" id="IPR041010">
    <property type="entry name" value="Znf-ACC"/>
</dbReference>
<sequence>MFKRLFKKTKYITVSSHNLNEKDTTLEKPLIPDCMWSKCEKCGQIIYSKDLRKNHSICGFCKNHFRISAYDRVKQIIDEGTWAEMDKNLCSVDPLNFKGYNDKIEKAQEKTDLNEAVITGVGSIKGEKTVICIMDSRFFMGSMGSVVGEKITRSIEKSIENRLPLVIFTASGGARMQEGMFSLMQMAKISAALSKLSQAGLLYITVLTDPTTGGVTASFAMLGDIILSEPGALIGFAGKRVIEQTINKKLPKGFQTAEFLMKHGFIDKIVNRKNLKDTLSMILKLHREKCEFKSYEDITVNKVNTLKNKLDAWGKLSMARNEKRPTSLDYIDNIFENFIEFHGDRYYGNDPCIVGGIGILDGVPVTIIAQQKGRDLNENIERNFGMPNPEGYRKALRLMKQAEKFNRPIVCFIDTPGAYCGVEAEQRGQGEAIAKNLINMISLEVPIISIVIGEGGSGGALALSVSDKIWMLENAVYSLLSPEGFASILWRDSTKAKEAANIMKITSEDLKNYSLIDKILYEPNGDASKNVKVMSNIIKNNLIKEFNNLMDLDRDELLNKRYNKFRIIGEYKNKT</sequence>
<evidence type="ECO:0000256" key="5">
    <source>
        <dbReference type="ARBA" id="ARBA00011664"/>
    </source>
</evidence>
<feature type="binding site" evidence="20">
    <location>
        <position position="39"/>
    </location>
    <ligand>
        <name>Zn(2+)</name>
        <dbReference type="ChEBI" id="CHEBI:29105"/>
    </ligand>
</feature>
<dbReference type="GO" id="GO:0003989">
    <property type="term" value="F:acetyl-CoA carboxylase activity"/>
    <property type="evidence" value="ECO:0007669"/>
    <property type="project" value="InterPro"/>
</dbReference>
<keyword evidence="6 19" id="KW-0963">Cytoplasm</keyword>
<evidence type="ECO:0000256" key="18">
    <source>
        <dbReference type="ARBA" id="ARBA00049152"/>
    </source>
</evidence>
<comment type="catalytic activity">
    <reaction evidence="18 19">
        <text>N(6)-carboxybiotinyl-L-lysyl-[protein] + acetyl-CoA = N(6)-biotinyl-L-lysyl-[protein] + malonyl-CoA</text>
        <dbReference type="Rhea" id="RHEA:54728"/>
        <dbReference type="Rhea" id="RHEA-COMP:10505"/>
        <dbReference type="Rhea" id="RHEA-COMP:10506"/>
        <dbReference type="ChEBI" id="CHEBI:57288"/>
        <dbReference type="ChEBI" id="CHEBI:57384"/>
        <dbReference type="ChEBI" id="CHEBI:83144"/>
        <dbReference type="ChEBI" id="CHEBI:83145"/>
        <dbReference type="EC" id="2.1.3.15"/>
    </reaction>
</comment>
<feature type="zinc finger region" description="C4-type" evidence="20">
    <location>
        <begin position="39"/>
        <end position="61"/>
    </location>
</feature>
<dbReference type="PROSITE" id="PS50980">
    <property type="entry name" value="COA_CT_NTER"/>
    <property type="match status" value="1"/>
</dbReference>
<keyword evidence="12 19" id="KW-0276">Fatty acid metabolism</keyword>
<keyword evidence="14 19" id="KW-0067">ATP-binding</keyword>
<keyword evidence="9 20" id="KW-0479">Metal-binding</keyword>
<evidence type="ECO:0000256" key="10">
    <source>
        <dbReference type="ARBA" id="ARBA00022741"/>
    </source>
</evidence>
<evidence type="ECO:0000256" key="14">
    <source>
        <dbReference type="ARBA" id="ARBA00022840"/>
    </source>
</evidence>
<feature type="binding site" evidence="20">
    <location>
        <position position="58"/>
    </location>
    <ligand>
        <name>Zn(2+)</name>
        <dbReference type="ChEBI" id="CHEBI:29105"/>
    </ligand>
</feature>
<dbReference type="PANTHER" id="PTHR42853">
    <property type="entry name" value="ACETYL-COENZYME A CARBOXYLASE CARBOXYL TRANSFERASE SUBUNIT ALPHA"/>
    <property type="match status" value="1"/>
</dbReference>
<dbReference type="HAMAP" id="MF_00823">
    <property type="entry name" value="AcetylCoA_CT_alpha"/>
    <property type="match status" value="1"/>
</dbReference>
<keyword evidence="8 19" id="KW-0808">Transferase</keyword>
<comment type="cofactor">
    <cofactor evidence="20">
        <name>Zn(2+)</name>
        <dbReference type="ChEBI" id="CHEBI:29105"/>
    </cofactor>
    <text evidence="20">Binds 1 zinc ion per subunit.</text>
</comment>
<evidence type="ECO:0000259" key="22">
    <source>
        <dbReference type="PROSITE" id="PS50989"/>
    </source>
</evidence>
<name>A0A4Q0VB03_CLOTA</name>
<dbReference type="InterPro" id="IPR011763">
    <property type="entry name" value="COA_CT_C"/>
</dbReference>
<dbReference type="PANTHER" id="PTHR42853:SF3">
    <property type="entry name" value="ACETYL-COENZYME A CARBOXYLASE CARBOXYL TRANSFERASE SUBUNIT ALPHA, CHLOROPLASTIC"/>
    <property type="match status" value="1"/>
</dbReference>
<gene>
    <name evidence="19" type="primary">accA</name>
    <name evidence="20" type="synonym">accD</name>
    <name evidence="23" type="ORF">DP130_10810</name>
</gene>
<dbReference type="PROSITE" id="PS50989">
    <property type="entry name" value="COA_CT_CTER"/>
    <property type="match status" value="1"/>
</dbReference>
<dbReference type="SUPFAM" id="SSF52096">
    <property type="entry name" value="ClpP/crotonase"/>
    <property type="match status" value="2"/>
</dbReference>
<dbReference type="InterPro" id="IPR011762">
    <property type="entry name" value="COA_CT_N"/>
</dbReference>
<dbReference type="InterPro" id="IPR000438">
    <property type="entry name" value="Acetyl_CoA_COase_Trfase_b_su"/>
</dbReference>
<dbReference type="InterPro" id="IPR001095">
    <property type="entry name" value="Acetyl_CoA_COase_a_su"/>
</dbReference>
<dbReference type="NCBIfam" id="NF041504">
    <property type="entry name" value="AccA_sub"/>
    <property type="match status" value="1"/>
</dbReference>
<comment type="function">
    <text evidence="17 20">Component of the acetyl coenzyme A carboxylase (ACC) complex. Biotin carboxylase (BC) catalyzes the carboxylation of biotin on its carrier protein (BCCP) and then the CO(2) group is transferred by the transcarboxylase to acetyl-CoA to form malonyl-CoA.</text>
</comment>
<comment type="subunit">
    <text evidence="5">Acetyl-CoA carboxylase is a heterotetramer composed of biotin carboxyl carrier protein (AccB), biotin carboxylase (AccC) and two subunits of ACCase subunit beta/alpha.</text>
</comment>
<evidence type="ECO:0000256" key="7">
    <source>
        <dbReference type="ARBA" id="ARBA00022516"/>
    </source>
</evidence>
<evidence type="ECO:0000256" key="20">
    <source>
        <dbReference type="HAMAP-Rule" id="MF_01395"/>
    </source>
</evidence>
<feature type="binding site" evidence="20">
    <location>
        <position position="42"/>
    </location>
    <ligand>
        <name>Zn(2+)</name>
        <dbReference type="ChEBI" id="CHEBI:29105"/>
    </ligand>
</feature>
<evidence type="ECO:0000256" key="17">
    <source>
        <dbReference type="ARBA" id="ARBA00025280"/>
    </source>
</evidence>
<dbReference type="GO" id="GO:0009317">
    <property type="term" value="C:acetyl-CoA carboxylase complex"/>
    <property type="evidence" value="ECO:0007669"/>
    <property type="project" value="InterPro"/>
</dbReference>
<dbReference type="RefSeq" id="WP_035141219.1">
    <property type="nucleotide sequence ID" value="NZ_AP026806.1"/>
</dbReference>
<dbReference type="EC" id="2.1.3.15" evidence="19"/>
<comment type="subunit">
    <text evidence="19">Acetyl-CoA carboxylase is a heterohexamer composed of biotin carboxyl carrier protein (AccB), biotin carboxylase (AccC) and two subunits each of ACCase subunit alpha (AccA) and ACCase subunit beta (AccD).</text>
</comment>
<evidence type="ECO:0000256" key="19">
    <source>
        <dbReference type="HAMAP-Rule" id="MF_00823"/>
    </source>
</evidence>
<dbReference type="AlphaFoldDB" id="A0A4Q0VB03"/>
<keyword evidence="11 20" id="KW-0863">Zinc-finger</keyword>
<comment type="pathway">
    <text evidence="2 19">Lipid metabolism; malonyl-CoA biosynthesis; malonyl-CoA from acetyl-CoA: step 1/1.</text>
</comment>
<evidence type="ECO:0000256" key="12">
    <source>
        <dbReference type="ARBA" id="ARBA00022832"/>
    </source>
</evidence>
<evidence type="ECO:0000313" key="24">
    <source>
        <dbReference type="Proteomes" id="UP000290921"/>
    </source>
</evidence>
<comment type="similarity">
    <text evidence="20">Belongs to the AccD/PCCB family.</text>
</comment>
<dbReference type="Pfam" id="PF17848">
    <property type="entry name" value="Zn_ribbon_ACC"/>
    <property type="match status" value="1"/>
</dbReference>
<comment type="similarity">
    <text evidence="3">In the C-terminal section; belongs to the AccA family.</text>
</comment>
<evidence type="ECO:0000256" key="8">
    <source>
        <dbReference type="ARBA" id="ARBA00022679"/>
    </source>
</evidence>
<comment type="function">
    <text evidence="19">Component of the acetyl coenzyme A carboxylase (ACC) complex. First, biotin carboxylase catalyzes the carboxylation of biotin on its carrier protein (BCCP) and then the CO(2) group is transferred by the carboxyltransferase to acetyl-CoA to form malonyl-CoA.</text>
</comment>
<dbReference type="GO" id="GO:0005524">
    <property type="term" value="F:ATP binding"/>
    <property type="evidence" value="ECO:0007669"/>
    <property type="project" value="UniProtKB-KW"/>
</dbReference>
<evidence type="ECO:0000256" key="3">
    <source>
        <dbReference type="ARBA" id="ARBA00006276"/>
    </source>
</evidence>
<keyword evidence="15 19" id="KW-0443">Lipid metabolism</keyword>
<dbReference type="PRINTS" id="PR01069">
    <property type="entry name" value="ACCCTRFRASEA"/>
</dbReference>
<evidence type="ECO:0000256" key="13">
    <source>
        <dbReference type="ARBA" id="ARBA00022833"/>
    </source>
</evidence>
<reference evidence="23 24" key="1">
    <citation type="submission" date="2018-06" db="EMBL/GenBank/DDBJ databases">
        <title>Genome conservation of Clostridium tetani.</title>
        <authorList>
            <person name="Bruggemann H."/>
            <person name="Popoff M.R."/>
        </authorList>
    </citation>
    <scope>NUCLEOTIDE SEQUENCE [LARGE SCALE GENOMIC DNA]</scope>
    <source>
        <strain evidence="23 24">2017.061</strain>
    </source>
</reference>
<comment type="subcellular location">
    <subcellularLocation>
        <location evidence="1 19">Cytoplasm</location>
    </subcellularLocation>
</comment>
<accession>A0A4Q0VB03</accession>
<evidence type="ECO:0000256" key="4">
    <source>
        <dbReference type="ARBA" id="ARBA00010284"/>
    </source>
</evidence>
<evidence type="ECO:0000256" key="11">
    <source>
        <dbReference type="ARBA" id="ARBA00022771"/>
    </source>
</evidence>